<proteinExistence type="predicted"/>
<accession>A0A6N9YQ09</accession>
<reference evidence="1 2" key="1">
    <citation type="submission" date="2020-02" db="EMBL/GenBank/DDBJ databases">
        <authorList>
            <person name="Li X.-J."/>
            <person name="Feng X.-M."/>
        </authorList>
    </citation>
    <scope>NUCLEOTIDE SEQUENCE [LARGE SCALE GENOMIC DNA]</scope>
    <source>
        <strain evidence="1 2">CGMCC 4.7225</strain>
    </source>
</reference>
<dbReference type="EMBL" id="JAAGOB010000009">
    <property type="protein sequence ID" value="NED97136.1"/>
    <property type="molecule type" value="Genomic_DNA"/>
</dbReference>
<sequence length="181" mass="20405">MFSITIADTAWIGLLDANGVLIALTCVTKNSTAVHPEPIWRHRSDFIIRAALPEPGRFEQLWSRKVGDDTFEICCIPFFLYDLALGDVVQTSPHDGREYVLSRVLEQSGRYVFRAHFEPSMRRFRDDITAGLEELGALMEWSSPTLVAVDAHSPAHARQIAGFLRERSEQGQLMYETGHTA</sequence>
<protein>
    <submittedName>
        <fullName evidence="1">DUF4265 domain-containing protein</fullName>
    </submittedName>
</protein>
<evidence type="ECO:0000313" key="1">
    <source>
        <dbReference type="EMBL" id="NED97136.1"/>
    </source>
</evidence>
<comment type="caution">
    <text evidence="1">The sequence shown here is derived from an EMBL/GenBank/DDBJ whole genome shotgun (WGS) entry which is preliminary data.</text>
</comment>
<evidence type="ECO:0000313" key="2">
    <source>
        <dbReference type="Proteomes" id="UP000469185"/>
    </source>
</evidence>
<organism evidence="1 2">
    <name type="scientific">Phytoactinopolyspora alkaliphila</name>
    <dbReference type="NCBI Taxonomy" id="1783498"/>
    <lineage>
        <taxon>Bacteria</taxon>
        <taxon>Bacillati</taxon>
        <taxon>Actinomycetota</taxon>
        <taxon>Actinomycetes</taxon>
        <taxon>Jiangellales</taxon>
        <taxon>Jiangellaceae</taxon>
        <taxon>Phytoactinopolyspora</taxon>
    </lineage>
</organism>
<name>A0A6N9YQ09_9ACTN</name>
<dbReference type="InterPro" id="IPR025361">
    <property type="entry name" value="DUF4265"/>
</dbReference>
<dbReference type="AlphaFoldDB" id="A0A6N9YQ09"/>
<dbReference type="Proteomes" id="UP000469185">
    <property type="component" value="Unassembled WGS sequence"/>
</dbReference>
<gene>
    <name evidence="1" type="ORF">G1H11_17700</name>
</gene>
<keyword evidence="2" id="KW-1185">Reference proteome</keyword>
<dbReference type="Pfam" id="PF14085">
    <property type="entry name" value="DUF4265"/>
    <property type="match status" value="1"/>
</dbReference>